<dbReference type="PANTHER" id="PTHR42865">
    <property type="entry name" value="PROTON/GLUTAMATE-ASPARTATE SYMPORTER"/>
    <property type="match status" value="1"/>
</dbReference>
<dbReference type="SUPFAM" id="SSF118215">
    <property type="entry name" value="Proton glutamate symport protein"/>
    <property type="match status" value="1"/>
</dbReference>
<dbReference type="Pfam" id="PF00375">
    <property type="entry name" value="SDF"/>
    <property type="match status" value="1"/>
</dbReference>
<dbReference type="GO" id="GO:0015293">
    <property type="term" value="F:symporter activity"/>
    <property type="evidence" value="ECO:0007669"/>
    <property type="project" value="UniProtKB-KW"/>
</dbReference>
<name>A0A1H3K4Q3_9EURY</name>
<sequence length="434" mass="44720">MSGTLASLWKRYRSVGLIYRIAVAFVIGSAAGIVFGERMTVVQPLGDLFLRLLNMLVVPIIVFTLLTGIRQLSPARLGRIGGATVALYAITTTVAGVIGLAVANVIQPGRGVEFVAGEAESQAPPSLTEVVLGIVPNNPVTAMAEGNLLGTVFFAIVFGIALTYVRANKPEYAESVDSLFEAFEVGAEAMFVVVRGVLEYGVIGVFALMAAGIGTEGIGVFSSLGELVLAVGLAVLVHIAVTYLGLLMTVVSDVSPLAFLRGSKDAMVTAFATRSSSGTLPVTMTNAEEDLRIDERVYSFALPVGATANMDGAAIRQAITVVFAANVVGQPLALTEQVLVLIVAVLISIGTAGVPGAGIVMLTVVLTQVGLPLTVVGFVAGVDPILGRIATMNNVTGDLAVATVVGKWNDAIDFTTGVWTDGPATVGDAAPTDD</sequence>
<feature type="transmembrane region" description="Helical" evidence="7">
    <location>
        <begin position="148"/>
        <end position="165"/>
    </location>
</feature>
<feature type="transmembrane region" description="Helical" evidence="7">
    <location>
        <begin position="227"/>
        <end position="251"/>
    </location>
</feature>
<dbReference type="Gene3D" id="1.10.3860.10">
    <property type="entry name" value="Sodium:dicarboxylate symporter"/>
    <property type="match status" value="1"/>
</dbReference>
<feature type="transmembrane region" description="Helical" evidence="7">
    <location>
        <begin position="200"/>
        <end position="221"/>
    </location>
</feature>
<dbReference type="EMBL" id="FNPC01000005">
    <property type="protein sequence ID" value="SDY46514.1"/>
    <property type="molecule type" value="Genomic_DNA"/>
</dbReference>
<dbReference type="RefSeq" id="WP_092732951.1">
    <property type="nucleotide sequence ID" value="NZ_FNPC01000005.1"/>
</dbReference>
<comment type="subcellular location">
    <subcellularLocation>
        <location evidence="1">Cell membrane</location>
        <topology evidence="1">Multi-pass membrane protein</topology>
    </subcellularLocation>
</comment>
<dbReference type="InterPro" id="IPR036458">
    <property type="entry name" value="Na:dicarbo_symporter_sf"/>
</dbReference>
<evidence type="ECO:0000256" key="3">
    <source>
        <dbReference type="ARBA" id="ARBA00022475"/>
    </source>
</evidence>
<keyword evidence="6 7" id="KW-0472">Membrane</keyword>
<evidence type="ECO:0000256" key="4">
    <source>
        <dbReference type="ARBA" id="ARBA00022692"/>
    </source>
</evidence>
<keyword evidence="5 7" id="KW-1133">Transmembrane helix</keyword>
<evidence type="ECO:0000256" key="6">
    <source>
        <dbReference type="ARBA" id="ARBA00023136"/>
    </source>
</evidence>
<accession>A0A1H3K4Q3</accession>
<gene>
    <name evidence="8" type="ORF">SAMN05216564_105237</name>
</gene>
<organism evidence="8 9">
    <name type="scientific">Halopenitus persicus</name>
    <dbReference type="NCBI Taxonomy" id="1048396"/>
    <lineage>
        <taxon>Archaea</taxon>
        <taxon>Methanobacteriati</taxon>
        <taxon>Methanobacteriota</taxon>
        <taxon>Stenosarchaea group</taxon>
        <taxon>Halobacteria</taxon>
        <taxon>Halobacteriales</taxon>
        <taxon>Haloferacaceae</taxon>
        <taxon>Halopenitus</taxon>
    </lineage>
</organism>
<keyword evidence="3" id="KW-1003">Cell membrane</keyword>
<evidence type="ECO:0000313" key="9">
    <source>
        <dbReference type="Proteomes" id="UP000199079"/>
    </source>
</evidence>
<protein>
    <submittedName>
        <fullName evidence="8">Na+/H+-dicarboxylate symporter</fullName>
    </submittedName>
</protein>
<feature type="transmembrane region" description="Helical" evidence="7">
    <location>
        <begin position="48"/>
        <end position="68"/>
    </location>
</feature>
<keyword evidence="2" id="KW-0813">Transport</keyword>
<feature type="transmembrane region" description="Helical" evidence="7">
    <location>
        <begin position="338"/>
        <end position="363"/>
    </location>
</feature>
<reference evidence="9" key="1">
    <citation type="submission" date="2016-10" db="EMBL/GenBank/DDBJ databases">
        <authorList>
            <person name="Varghese N."/>
            <person name="Submissions S."/>
        </authorList>
    </citation>
    <scope>NUCLEOTIDE SEQUENCE [LARGE SCALE GENOMIC DNA]</scope>
    <source>
        <strain evidence="9">DC30,IBRC 10041,KCTC 4046</strain>
    </source>
</reference>
<dbReference type="PRINTS" id="PR00173">
    <property type="entry name" value="EDTRNSPORT"/>
</dbReference>
<feature type="transmembrane region" description="Helical" evidence="7">
    <location>
        <begin position="80"/>
        <end position="106"/>
    </location>
</feature>
<keyword evidence="9" id="KW-1185">Reference proteome</keyword>
<keyword evidence="4 7" id="KW-0812">Transmembrane</keyword>
<dbReference type="PANTHER" id="PTHR42865:SF7">
    <property type="entry name" value="PROTON_GLUTAMATE-ASPARTATE SYMPORTER"/>
    <property type="match status" value="1"/>
</dbReference>
<dbReference type="AlphaFoldDB" id="A0A1H3K4Q3"/>
<dbReference type="GO" id="GO:0005886">
    <property type="term" value="C:plasma membrane"/>
    <property type="evidence" value="ECO:0007669"/>
    <property type="project" value="UniProtKB-SubCell"/>
</dbReference>
<dbReference type="OrthoDB" id="3015at2157"/>
<proteinExistence type="predicted"/>
<evidence type="ECO:0000256" key="1">
    <source>
        <dbReference type="ARBA" id="ARBA00004651"/>
    </source>
</evidence>
<evidence type="ECO:0000313" key="8">
    <source>
        <dbReference type="EMBL" id="SDY46514.1"/>
    </source>
</evidence>
<dbReference type="Proteomes" id="UP000199079">
    <property type="component" value="Unassembled WGS sequence"/>
</dbReference>
<feature type="transmembrane region" description="Helical" evidence="7">
    <location>
        <begin position="17"/>
        <end position="36"/>
    </location>
</feature>
<evidence type="ECO:0000256" key="5">
    <source>
        <dbReference type="ARBA" id="ARBA00022989"/>
    </source>
</evidence>
<evidence type="ECO:0000256" key="2">
    <source>
        <dbReference type="ARBA" id="ARBA00022448"/>
    </source>
</evidence>
<feature type="transmembrane region" description="Helical" evidence="7">
    <location>
        <begin position="369"/>
        <end position="386"/>
    </location>
</feature>
<evidence type="ECO:0000256" key="7">
    <source>
        <dbReference type="SAM" id="Phobius"/>
    </source>
</evidence>
<dbReference type="InterPro" id="IPR001991">
    <property type="entry name" value="Na-dicarboxylate_symporter"/>
</dbReference>